<name>A0A538TAL4_UNCEI</name>
<comment type="caution">
    <text evidence="9">The sequence shown here is derived from an EMBL/GenBank/DDBJ whole genome shotgun (WGS) entry which is preliminary data.</text>
</comment>
<comment type="subunit">
    <text evidence="8">Homodimer.</text>
</comment>
<comment type="function">
    <text evidence="8">Catalyzes the condensation of pantoate with beta-alanine in an ATP-dependent reaction via a pantoyl-adenylate intermediate.</text>
</comment>
<feature type="binding site" evidence="8">
    <location>
        <begin position="184"/>
        <end position="187"/>
    </location>
    <ligand>
        <name>ATP</name>
        <dbReference type="ChEBI" id="CHEBI:30616"/>
    </ligand>
</feature>
<evidence type="ECO:0000256" key="2">
    <source>
        <dbReference type="ARBA" id="ARBA00009256"/>
    </source>
</evidence>
<dbReference type="NCBIfam" id="TIGR00125">
    <property type="entry name" value="cyt_tran_rel"/>
    <property type="match status" value="1"/>
</dbReference>
<feature type="binding site" evidence="8">
    <location>
        <position position="61"/>
    </location>
    <ligand>
        <name>beta-alanine</name>
        <dbReference type="ChEBI" id="CHEBI:57966"/>
    </ligand>
</feature>
<keyword evidence="8" id="KW-0963">Cytoplasm</keyword>
<feature type="active site" description="Proton donor" evidence="8">
    <location>
        <position position="37"/>
    </location>
</feature>
<evidence type="ECO:0000256" key="6">
    <source>
        <dbReference type="ARBA" id="ARBA00022840"/>
    </source>
</evidence>
<dbReference type="InterPro" id="IPR004821">
    <property type="entry name" value="Cyt_trans-like"/>
</dbReference>
<dbReference type="SUPFAM" id="SSF52374">
    <property type="entry name" value="Nucleotidylyl transferase"/>
    <property type="match status" value="1"/>
</dbReference>
<dbReference type="EC" id="6.3.2.1" evidence="8"/>
<feature type="binding site" evidence="8">
    <location>
        <begin position="30"/>
        <end position="37"/>
    </location>
    <ligand>
        <name>ATP</name>
        <dbReference type="ChEBI" id="CHEBI:30616"/>
    </ligand>
</feature>
<gene>
    <name evidence="8" type="primary">panC</name>
    <name evidence="9" type="ORF">E6K76_01345</name>
</gene>
<protein>
    <recommendedName>
        <fullName evidence="8">Pantothenate synthetase</fullName>
        <shortName evidence="8">PS</shortName>
        <ecNumber evidence="8">6.3.2.1</ecNumber>
    </recommendedName>
    <alternativeName>
        <fullName evidence="8">Pantoate--beta-alanine ligase</fullName>
    </alternativeName>
    <alternativeName>
        <fullName evidence="8">Pantoate-activating enzyme</fullName>
    </alternativeName>
</protein>
<evidence type="ECO:0000256" key="8">
    <source>
        <dbReference type="HAMAP-Rule" id="MF_00158"/>
    </source>
</evidence>
<evidence type="ECO:0000313" key="10">
    <source>
        <dbReference type="Proteomes" id="UP000316852"/>
    </source>
</evidence>
<proteinExistence type="inferred from homology"/>
<dbReference type="InterPro" id="IPR003721">
    <property type="entry name" value="Pantoate_ligase"/>
</dbReference>
<evidence type="ECO:0000256" key="4">
    <source>
        <dbReference type="ARBA" id="ARBA00022655"/>
    </source>
</evidence>
<dbReference type="Pfam" id="PF02569">
    <property type="entry name" value="Pantoate_ligase"/>
    <property type="match status" value="1"/>
</dbReference>
<dbReference type="GO" id="GO:0004592">
    <property type="term" value="F:pantoate-beta-alanine ligase activity"/>
    <property type="evidence" value="ECO:0007669"/>
    <property type="project" value="UniProtKB-UniRule"/>
</dbReference>
<evidence type="ECO:0000256" key="3">
    <source>
        <dbReference type="ARBA" id="ARBA00022598"/>
    </source>
</evidence>
<evidence type="ECO:0000313" key="9">
    <source>
        <dbReference type="EMBL" id="TMQ60670.1"/>
    </source>
</evidence>
<sequence length="291" mass="32624">MRIVTRGADLRALSRRARQSGMSVGFVPTMGYLHEGHLALIRRARSEHHRIAVSVFVNPLQFGPKEDFGRYPRDEVRDVRLCRDAGCDWFFLPRVRALYPPGFSTTVAPGPLAALWEGVERPGHFRGVATIVLKLLNLVEPDMLYLGQKDIQQARIVQSMVRDLDLSTRVTICPTVRERDGLALSSRNVYLGPAERLRATGMIRAMREGRALARSGTHDARPILTRVRRTLRREARPDSVDYLALVDPVTLEPIPKLERGGGFLIGAIRIGKTRLIDNLFVRPPLRRAGGA</sequence>
<dbReference type="HAMAP" id="MF_00158">
    <property type="entry name" value="PanC"/>
    <property type="match status" value="1"/>
</dbReference>
<comment type="subcellular location">
    <subcellularLocation>
        <location evidence="8">Cytoplasm</location>
    </subcellularLocation>
</comment>
<keyword evidence="6 8" id="KW-0067">ATP-binding</keyword>
<evidence type="ECO:0000256" key="5">
    <source>
        <dbReference type="ARBA" id="ARBA00022741"/>
    </source>
</evidence>
<feature type="binding site" evidence="8">
    <location>
        <position position="176"/>
    </location>
    <ligand>
        <name>ATP</name>
        <dbReference type="ChEBI" id="CHEBI:30616"/>
    </ligand>
</feature>
<dbReference type="InterPro" id="IPR042176">
    <property type="entry name" value="Pantoate_ligase_C"/>
</dbReference>
<dbReference type="GO" id="GO:0015940">
    <property type="term" value="P:pantothenate biosynthetic process"/>
    <property type="evidence" value="ECO:0007669"/>
    <property type="project" value="UniProtKB-UniRule"/>
</dbReference>
<dbReference type="Gene3D" id="3.40.50.620">
    <property type="entry name" value="HUPs"/>
    <property type="match status" value="1"/>
</dbReference>
<organism evidence="9 10">
    <name type="scientific">Eiseniibacteriota bacterium</name>
    <dbReference type="NCBI Taxonomy" id="2212470"/>
    <lineage>
        <taxon>Bacteria</taxon>
        <taxon>Candidatus Eiseniibacteriota</taxon>
    </lineage>
</organism>
<accession>A0A538TAL4</accession>
<feature type="binding site" evidence="8">
    <location>
        <position position="153"/>
    </location>
    <ligand>
        <name>(R)-pantoate</name>
        <dbReference type="ChEBI" id="CHEBI:15980"/>
    </ligand>
</feature>
<dbReference type="PANTHER" id="PTHR21299">
    <property type="entry name" value="CYTIDYLATE KINASE/PANTOATE-BETA-ALANINE LIGASE"/>
    <property type="match status" value="1"/>
</dbReference>
<dbReference type="GO" id="GO:0005829">
    <property type="term" value="C:cytosol"/>
    <property type="evidence" value="ECO:0007669"/>
    <property type="project" value="TreeGrafter"/>
</dbReference>
<dbReference type="GO" id="GO:0005524">
    <property type="term" value="F:ATP binding"/>
    <property type="evidence" value="ECO:0007669"/>
    <property type="project" value="UniProtKB-KW"/>
</dbReference>
<dbReference type="Gene3D" id="3.30.1300.10">
    <property type="entry name" value="Pantoate-beta-alanine ligase, C-terminal domain"/>
    <property type="match status" value="1"/>
</dbReference>
<dbReference type="PANTHER" id="PTHR21299:SF1">
    <property type="entry name" value="PANTOATE--BETA-ALANINE LIGASE"/>
    <property type="match status" value="1"/>
</dbReference>
<keyword evidence="3 8" id="KW-0436">Ligase</keyword>
<feature type="binding site" evidence="8">
    <location>
        <position position="61"/>
    </location>
    <ligand>
        <name>(R)-pantoate</name>
        <dbReference type="ChEBI" id="CHEBI:15980"/>
    </ligand>
</feature>
<keyword evidence="5 8" id="KW-0547">Nucleotide-binding</keyword>
<dbReference type="NCBIfam" id="TIGR00018">
    <property type="entry name" value="panC"/>
    <property type="match status" value="1"/>
</dbReference>
<comment type="similarity">
    <text evidence="2 8">Belongs to the pantothenate synthetase family.</text>
</comment>
<comment type="pathway">
    <text evidence="1 8">Cofactor biosynthesis; (R)-pantothenate biosynthesis; (R)-pantothenate from (R)-pantoate and beta-alanine: step 1/1.</text>
</comment>
<dbReference type="UniPathway" id="UPA00028">
    <property type="reaction ID" value="UER00005"/>
</dbReference>
<feature type="binding site" evidence="8">
    <location>
        <begin position="147"/>
        <end position="150"/>
    </location>
    <ligand>
        <name>ATP</name>
        <dbReference type="ChEBI" id="CHEBI:30616"/>
    </ligand>
</feature>
<evidence type="ECO:0000256" key="7">
    <source>
        <dbReference type="ARBA" id="ARBA00048258"/>
    </source>
</evidence>
<comment type="catalytic activity">
    <reaction evidence="7 8">
        <text>(R)-pantoate + beta-alanine + ATP = (R)-pantothenate + AMP + diphosphate + H(+)</text>
        <dbReference type="Rhea" id="RHEA:10912"/>
        <dbReference type="ChEBI" id="CHEBI:15378"/>
        <dbReference type="ChEBI" id="CHEBI:15980"/>
        <dbReference type="ChEBI" id="CHEBI:29032"/>
        <dbReference type="ChEBI" id="CHEBI:30616"/>
        <dbReference type="ChEBI" id="CHEBI:33019"/>
        <dbReference type="ChEBI" id="CHEBI:57966"/>
        <dbReference type="ChEBI" id="CHEBI:456215"/>
        <dbReference type="EC" id="6.3.2.1"/>
    </reaction>
</comment>
<dbReference type="InterPro" id="IPR014729">
    <property type="entry name" value="Rossmann-like_a/b/a_fold"/>
</dbReference>
<dbReference type="Proteomes" id="UP000316852">
    <property type="component" value="Unassembled WGS sequence"/>
</dbReference>
<keyword evidence="4 8" id="KW-0566">Pantothenate biosynthesis</keyword>
<reference evidence="9 10" key="1">
    <citation type="journal article" date="2019" name="Nat. Microbiol.">
        <title>Mediterranean grassland soil C-N compound turnover is dependent on rainfall and depth, and is mediated by genomically divergent microorganisms.</title>
        <authorList>
            <person name="Diamond S."/>
            <person name="Andeer P.F."/>
            <person name="Li Z."/>
            <person name="Crits-Christoph A."/>
            <person name="Burstein D."/>
            <person name="Anantharaman K."/>
            <person name="Lane K.R."/>
            <person name="Thomas B.C."/>
            <person name="Pan C."/>
            <person name="Northen T.R."/>
            <person name="Banfield J.F."/>
        </authorList>
    </citation>
    <scope>NUCLEOTIDE SEQUENCE [LARGE SCALE GENOMIC DNA]</scope>
    <source>
        <strain evidence="9">WS_6</strain>
    </source>
</reference>
<comment type="miscellaneous">
    <text evidence="8">The reaction proceeds by a bi uni uni bi ping pong mechanism.</text>
</comment>
<evidence type="ECO:0000256" key="1">
    <source>
        <dbReference type="ARBA" id="ARBA00004990"/>
    </source>
</evidence>
<dbReference type="CDD" id="cd00560">
    <property type="entry name" value="PanC"/>
    <property type="match status" value="1"/>
</dbReference>
<dbReference type="AlphaFoldDB" id="A0A538TAL4"/>
<dbReference type="EMBL" id="VBOW01000013">
    <property type="protein sequence ID" value="TMQ60670.1"/>
    <property type="molecule type" value="Genomic_DNA"/>
</dbReference>